<dbReference type="PROSITE" id="PS51782">
    <property type="entry name" value="LYSM"/>
    <property type="match status" value="2"/>
</dbReference>
<evidence type="ECO:0000259" key="17">
    <source>
        <dbReference type="PROSITE" id="PS51910"/>
    </source>
</evidence>
<name>A0A8H6MQ78_9PEZI</name>
<dbReference type="SUPFAM" id="SSF51445">
    <property type="entry name" value="(Trans)glycosidases"/>
    <property type="match status" value="1"/>
</dbReference>
<dbReference type="CDD" id="cd00118">
    <property type="entry name" value="LysM"/>
    <property type="match status" value="1"/>
</dbReference>
<evidence type="ECO:0000313" key="19">
    <source>
        <dbReference type="Proteomes" id="UP000639643"/>
    </source>
</evidence>
<keyword evidence="9" id="KW-0843">Virulence</keyword>
<dbReference type="Gene3D" id="3.20.20.80">
    <property type="entry name" value="Glycosidases"/>
    <property type="match status" value="1"/>
</dbReference>
<evidence type="ECO:0000256" key="12">
    <source>
        <dbReference type="ARBA" id="ARBA00023326"/>
    </source>
</evidence>
<feature type="domain" description="LysM" evidence="16">
    <location>
        <begin position="54"/>
        <end position="99"/>
    </location>
</feature>
<dbReference type="SUPFAM" id="SSF57016">
    <property type="entry name" value="Plant lectins/antimicrobial peptides"/>
    <property type="match status" value="1"/>
</dbReference>
<dbReference type="SUPFAM" id="SSF54106">
    <property type="entry name" value="LysM domain"/>
    <property type="match status" value="2"/>
</dbReference>
<protein>
    <recommendedName>
        <fullName evidence="4">chitinase</fullName>
        <ecNumber evidence="4">3.2.1.14</ecNumber>
    </recommendedName>
</protein>
<dbReference type="InterPro" id="IPR001002">
    <property type="entry name" value="Chitin-bd_1"/>
</dbReference>
<gene>
    <name evidence="18" type="ORF">CMUS01_14894</name>
</gene>
<keyword evidence="10" id="KW-0119">Carbohydrate metabolism</keyword>
<dbReference type="InterPro" id="IPR001223">
    <property type="entry name" value="Glyco_hydro18_cat"/>
</dbReference>
<dbReference type="SMART" id="SM00270">
    <property type="entry name" value="ChtBD1"/>
    <property type="match status" value="1"/>
</dbReference>
<dbReference type="EMBL" id="WIGM01001144">
    <property type="protein sequence ID" value="KAF6804258.1"/>
    <property type="molecule type" value="Genomic_DNA"/>
</dbReference>
<sequence>MRTSSSTLSRLFWVIIIPFIVHLTSPLHIGDTGSVRLGTRQDGPGLSLTKATCRYIKVNSGDGCASLVSRCKISAQDFTKFNPKKDLCSTLKEGDYVCCSADEPYKEPKPDPPKPQADGTCATHVIKKGDSCATLSKKHGITVENIEEWNRGKTWAWTECKNMLLEYNMCLSPGQAPMPPPQEGAQCGPLVPGSKPPSKGQSVADLNPCPLNACCSNWGFCGVFTDHCAINAPKGAGPGGKRPEAKSTCISNCGNEIKSNSGPPAKYERIGYYESWNRNRDCLWQDSRDANTDGTYTHIHWSFLDIDSSWRPVINDPHGQWDNFKKLPNMKRIVSLGGWAYSTQSATFNIIRQAIIEHGEAFAENLVNFVKAQGLDGIDIDWEYPGAPDIMVNGKPIGQTGDGDAYLAFLTTLKNKAGKGMLVSIAAPASYWYLKAFPIKKISQVIDYIVYMTYDLHGQWDYGNPHSFDKCDSGRCIRSHVNTTEIRNALSMVTKAGVPNNKIFVGESSYGRSFRMASDGCWQSHCDFTGSRTESKANPGRCTKTGGYLAYAEITEIQRNGGPGVRSFHDDSSGSDVLLYKGDYVSYQTPATKTKLRAEWQKLNFAGTIDWAVDLQAFGRAELSNIERAKDGKSGCTGGVDVDDLKSGDLCEFTCHLGFCPESLCECLERGPLRALPTAYNNEDFFGWEPLDVDLNRLCKLSCKYGHCPEDLCPKEPVEMEEELPGPIELYPYRANRAANEKNCNIFKDGKNRDGSVTKCFNYCTPFIEKAKEENRITNYGCVGHWGLDEKIVWQKAPGGYEVTTGTCECDNLLVNFLAETVIDLIISAAQVSRTWSLCGVYTCLTGLYSLAATSSCLLRSLSSILLLTPCLQAGPLLRH</sequence>
<dbReference type="InterPro" id="IPR036861">
    <property type="entry name" value="Endochitinase-like_sf"/>
</dbReference>
<keyword evidence="12" id="KW-0624">Polysaccharide degradation</keyword>
<dbReference type="PANTHER" id="PTHR47700:SF2">
    <property type="entry name" value="CHITINASE"/>
    <property type="match status" value="1"/>
</dbReference>
<dbReference type="InterPro" id="IPR001579">
    <property type="entry name" value="Glyco_hydro_18_chit_AS"/>
</dbReference>
<evidence type="ECO:0000256" key="8">
    <source>
        <dbReference type="ARBA" id="ARBA00023024"/>
    </source>
</evidence>
<dbReference type="GO" id="GO:0008843">
    <property type="term" value="F:endochitinase activity"/>
    <property type="evidence" value="ECO:0007669"/>
    <property type="project" value="UniProtKB-EC"/>
</dbReference>
<organism evidence="18 19">
    <name type="scientific">Colletotrichum musicola</name>
    <dbReference type="NCBI Taxonomy" id="2175873"/>
    <lineage>
        <taxon>Eukaryota</taxon>
        <taxon>Fungi</taxon>
        <taxon>Dikarya</taxon>
        <taxon>Ascomycota</taxon>
        <taxon>Pezizomycotina</taxon>
        <taxon>Sordariomycetes</taxon>
        <taxon>Hypocreomycetidae</taxon>
        <taxon>Glomerellales</taxon>
        <taxon>Glomerellaceae</taxon>
        <taxon>Colletotrichum</taxon>
        <taxon>Colletotrichum orchidearum species complex</taxon>
    </lineage>
</organism>
<dbReference type="InterPro" id="IPR029070">
    <property type="entry name" value="Chitinase_insertion_sf"/>
</dbReference>
<comment type="caution">
    <text evidence="18">The sequence shown here is derived from an EMBL/GenBank/DDBJ whole genome shotgun (WGS) entry which is preliminary data.</text>
</comment>
<dbReference type="PANTHER" id="PTHR47700">
    <property type="entry name" value="V CHITINASE, PUTATIVE (AFU_ORTHOLOGUE AFUA_6G13720)-RELATED"/>
    <property type="match status" value="1"/>
</dbReference>
<dbReference type="CDD" id="cd00035">
    <property type="entry name" value="ChtBD1"/>
    <property type="match status" value="1"/>
</dbReference>
<keyword evidence="14" id="KW-0472">Membrane</keyword>
<dbReference type="Pfam" id="PF00187">
    <property type="entry name" value="Chitin_bind_1"/>
    <property type="match status" value="1"/>
</dbReference>
<evidence type="ECO:0000256" key="10">
    <source>
        <dbReference type="ARBA" id="ARBA00023277"/>
    </source>
</evidence>
<dbReference type="SUPFAM" id="SSF54556">
    <property type="entry name" value="Chitinase insertion domain"/>
    <property type="match status" value="1"/>
</dbReference>
<dbReference type="Gene3D" id="3.10.350.10">
    <property type="entry name" value="LysM domain"/>
    <property type="match status" value="2"/>
</dbReference>
<evidence type="ECO:0000259" key="16">
    <source>
        <dbReference type="PROSITE" id="PS51782"/>
    </source>
</evidence>
<dbReference type="EC" id="3.2.1.14" evidence="4"/>
<dbReference type="CDD" id="cd02878">
    <property type="entry name" value="GH18_zymocin_alpha"/>
    <property type="match status" value="1"/>
</dbReference>
<dbReference type="Gene3D" id="3.10.50.10">
    <property type="match status" value="1"/>
</dbReference>
<evidence type="ECO:0000256" key="11">
    <source>
        <dbReference type="ARBA" id="ARBA00023295"/>
    </source>
</evidence>
<dbReference type="GO" id="GO:0000272">
    <property type="term" value="P:polysaccharide catabolic process"/>
    <property type="evidence" value="ECO:0007669"/>
    <property type="project" value="UniProtKB-KW"/>
</dbReference>
<evidence type="ECO:0000313" key="18">
    <source>
        <dbReference type="EMBL" id="KAF6804258.1"/>
    </source>
</evidence>
<dbReference type="OrthoDB" id="73875at2759"/>
<evidence type="ECO:0000256" key="9">
    <source>
        <dbReference type="ARBA" id="ARBA00023026"/>
    </source>
</evidence>
<dbReference type="Pfam" id="PF00704">
    <property type="entry name" value="Glyco_hydro_18"/>
    <property type="match status" value="1"/>
</dbReference>
<dbReference type="InterPro" id="IPR053214">
    <property type="entry name" value="LysM12-like"/>
</dbReference>
<feature type="domain" description="LysM" evidence="16">
    <location>
        <begin position="122"/>
        <end position="171"/>
    </location>
</feature>
<reference evidence="18" key="1">
    <citation type="journal article" date="2020" name="Phytopathology">
        <title>Genome Sequence Resources of Colletotrichum truncatum, C. plurivorum, C. musicola, and C. sojae: Four Species Pathogenic to Soybean (Glycine max).</title>
        <authorList>
            <person name="Rogerio F."/>
            <person name="Boufleur T.R."/>
            <person name="Ciampi-Guillardi M."/>
            <person name="Sukno S.A."/>
            <person name="Thon M.R."/>
            <person name="Massola Junior N.S."/>
            <person name="Baroncelli R."/>
        </authorList>
    </citation>
    <scope>NUCLEOTIDE SEQUENCE</scope>
    <source>
        <strain evidence="18">LFN0074</strain>
    </source>
</reference>
<dbReference type="InterPro" id="IPR017853">
    <property type="entry name" value="GH"/>
</dbReference>
<comment type="catalytic activity">
    <reaction evidence="1">
        <text>Random endo-hydrolysis of N-acetyl-beta-D-glucosaminide (1-&gt;4)-beta-linkages in chitin and chitodextrins.</text>
        <dbReference type="EC" id="3.2.1.14"/>
    </reaction>
</comment>
<evidence type="ECO:0000256" key="1">
    <source>
        <dbReference type="ARBA" id="ARBA00000822"/>
    </source>
</evidence>
<dbReference type="AlphaFoldDB" id="A0A8H6MQ78"/>
<evidence type="ECO:0000256" key="13">
    <source>
        <dbReference type="RuleBase" id="RU000489"/>
    </source>
</evidence>
<dbReference type="GO" id="GO:0008061">
    <property type="term" value="F:chitin binding"/>
    <property type="evidence" value="ECO:0007669"/>
    <property type="project" value="UniProtKB-KW"/>
</dbReference>
<dbReference type="Proteomes" id="UP000639643">
    <property type="component" value="Unassembled WGS sequence"/>
</dbReference>
<keyword evidence="7 13" id="KW-0378">Hydrolase</keyword>
<keyword evidence="5" id="KW-0964">Secreted</keyword>
<dbReference type="PROSITE" id="PS51379">
    <property type="entry name" value="4FE4S_FER_2"/>
    <property type="match status" value="1"/>
</dbReference>
<dbReference type="InterPro" id="IPR017896">
    <property type="entry name" value="4Fe4S_Fe-S-bd"/>
</dbReference>
<dbReference type="InterPro" id="IPR036779">
    <property type="entry name" value="LysM_dom_sf"/>
</dbReference>
<evidence type="ECO:0000256" key="3">
    <source>
        <dbReference type="ARBA" id="ARBA00008682"/>
    </source>
</evidence>
<keyword evidence="6" id="KW-0147">Chitin-binding</keyword>
<dbReference type="Pfam" id="PF01476">
    <property type="entry name" value="LysM"/>
    <property type="match status" value="1"/>
</dbReference>
<keyword evidence="11 13" id="KW-0326">Glycosidase</keyword>
<keyword evidence="19" id="KW-1185">Reference proteome</keyword>
<feature type="domain" description="4Fe-4S ferredoxin-type" evidence="15">
    <location>
        <begin position="689"/>
        <end position="723"/>
    </location>
</feature>
<dbReference type="GO" id="GO:0005576">
    <property type="term" value="C:extracellular region"/>
    <property type="evidence" value="ECO:0007669"/>
    <property type="project" value="UniProtKB-SubCell"/>
</dbReference>
<keyword evidence="14" id="KW-0812">Transmembrane</keyword>
<evidence type="ECO:0000256" key="6">
    <source>
        <dbReference type="ARBA" id="ARBA00022669"/>
    </source>
</evidence>
<evidence type="ECO:0000256" key="5">
    <source>
        <dbReference type="ARBA" id="ARBA00022525"/>
    </source>
</evidence>
<evidence type="ECO:0000256" key="4">
    <source>
        <dbReference type="ARBA" id="ARBA00012729"/>
    </source>
</evidence>
<dbReference type="SMART" id="SM00257">
    <property type="entry name" value="LysM"/>
    <property type="match status" value="2"/>
</dbReference>
<comment type="similarity">
    <text evidence="3">Belongs to the glycosyl hydrolase 18 family. Chitinase class V subfamily.</text>
</comment>
<evidence type="ECO:0000259" key="15">
    <source>
        <dbReference type="PROSITE" id="PS51379"/>
    </source>
</evidence>
<feature type="transmembrane region" description="Helical" evidence="14">
    <location>
        <begin position="12"/>
        <end position="29"/>
    </location>
</feature>
<comment type="subcellular location">
    <subcellularLocation>
        <location evidence="2">Secreted</location>
    </subcellularLocation>
</comment>
<feature type="domain" description="GH18" evidence="17">
    <location>
        <begin position="267"/>
        <end position="634"/>
    </location>
</feature>
<dbReference type="PROSITE" id="PS51910">
    <property type="entry name" value="GH18_2"/>
    <property type="match status" value="1"/>
</dbReference>
<dbReference type="SMART" id="SM00636">
    <property type="entry name" value="Glyco_18"/>
    <property type="match status" value="1"/>
</dbReference>
<accession>A0A8H6MQ78</accession>
<evidence type="ECO:0000256" key="7">
    <source>
        <dbReference type="ARBA" id="ARBA00022801"/>
    </source>
</evidence>
<evidence type="ECO:0000256" key="2">
    <source>
        <dbReference type="ARBA" id="ARBA00004613"/>
    </source>
</evidence>
<keyword evidence="14" id="KW-1133">Transmembrane helix</keyword>
<keyword evidence="8" id="KW-0146">Chitin degradation</keyword>
<dbReference type="GO" id="GO:0006032">
    <property type="term" value="P:chitin catabolic process"/>
    <property type="evidence" value="ECO:0007669"/>
    <property type="project" value="UniProtKB-KW"/>
</dbReference>
<dbReference type="InterPro" id="IPR011583">
    <property type="entry name" value="Chitinase_II/V-like_cat"/>
</dbReference>
<evidence type="ECO:0000256" key="14">
    <source>
        <dbReference type="SAM" id="Phobius"/>
    </source>
</evidence>
<proteinExistence type="inferred from homology"/>
<dbReference type="Gene3D" id="3.30.60.10">
    <property type="entry name" value="Endochitinase-like"/>
    <property type="match status" value="1"/>
</dbReference>
<dbReference type="PROSITE" id="PS01095">
    <property type="entry name" value="GH18_1"/>
    <property type="match status" value="1"/>
</dbReference>
<dbReference type="InterPro" id="IPR018392">
    <property type="entry name" value="LysM"/>
</dbReference>